<dbReference type="GO" id="GO:0003700">
    <property type="term" value="F:DNA-binding transcription factor activity"/>
    <property type="evidence" value="ECO:0007669"/>
    <property type="project" value="InterPro"/>
</dbReference>
<keyword evidence="4" id="KW-0804">Transcription</keyword>
<feature type="domain" description="HTH lysR-type" evidence="5">
    <location>
        <begin position="7"/>
        <end position="64"/>
    </location>
</feature>
<dbReference type="PRINTS" id="PR00039">
    <property type="entry name" value="HTHLYSR"/>
</dbReference>
<dbReference type="PROSITE" id="PS50931">
    <property type="entry name" value="HTH_LYSR"/>
    <property type="match status" value="1"/>
</dbReference>
<comment type="similarity">
    <text evidence="1">Belongs to the LysR transcriptional regulatory family.</text>
</comment>
<accession>A0A1P8UVX3</accession>
<organism evidence="6 7">
    <name type="scientific">Salipiger abyssi</name>
    <dbReference type="NCBI Taxonomy" id="1250539"/>
    <lineage>
        <taxon>Bacteria</taxon>
        <taxon>Pseudomonadati</taxon>
        <taxon>Pseudomonadota</taxon>
        <taxon>Alphaproteobacteria</taxon>
        <taxon>Rhodobacterales</taxon>
        <taxon>Roseobacteraceae</taxon>
        <taxon>Salipiger</taxon>
    </lineage>
</organism>
<sequence length="295" mass="31887">MDWSSLPPLSALRAFAAYADTGSVSEAGSALNVSHAAISQQIRNLETHLGVPLLDRSSRKMRLTHEGERLATALAEGFGAIFVATQELTGRDTDRPLEISATPGFAATWLMPRLPGFRAHHPEISLTIDPSAAVRTLEPGGLDVAIRYGNGEWPGLESHLLVSSPIAVVAATSLVGDCEIETPADLRPFPWLQELGTNEATDWLAENGVEHDRSLGLTALPGNLMLEAARQGQGVAITARLFAEPDLAAGRLRILFEDRRKKGYWLVTRPGVARPPLRHFVTWLRREAAKASSGI</sequence>
<dbReference type="OrthoDB" id="7328368at2"/>
<protein>
    <submittedName>
        <fullName evidence="6">LysR family transcriptional regulator, glycine cleavage system transcriptional activator</fullName>
    </submittedName>
</protein>
<dbReference type="InterPro" id="IPR058163">
    <property type="entry name" value="LysR-type_TF_proteobact-type"/>
</dbReference>
<dbReference type="Pfam" id="PF03466">
    <property type="entry name" value="LysR_substrate"/>
    <property type="match status" value="1"/>
</dbReference>
<reference evidence="6 7" key="1">
    <citation type="submission" date="2016-04" db="EMBL/GenBank/DDBJ databases">
        <title>Deep-sea bacteria in the southern Pacific.</title>
        <authorList>
            <person name="Tang K."/>
        </authorList>
    </citation>
    <scope>NUCLEOTIDE SEQUENCE [LARGE SCALE GENOMIC DNA]</scope>
    <source>
        <strain evidence="6 7">JLT2014</strain>
    </source>
</reference>
<dbReference type="RefSeq" id="WP_076701953.1">
    <property type="nucleotide sequence ID" value="NZ_CP015093.1"/>
</dbReference>
<dbReference type="InterPro" id="IPR036388">
    <property type="entry name" value="WH-like_DNA-bd_sf"/>
</dbReference>
<evidence type="ECO:0000256" key="3">
    <source>
        <dbReference type="ARBA" id="ARBA00023125"/>
    </source>
</evidence>
<dbReference type="EMBL" id="CP015093">
    <property type="protein sequence ID" value="APZ53528.1"/>
    <property type="molecule type" value="Genomic_DNA"/>
</dbReference>
<evidence type="ECO:0000313" key="6">
    <source>
        <dbReference type="EMBL" id="APZ53528.1"/>
    </source>
</evidence>
<keyword evidence="2" id="KW-0805">Transcription regulation</keyword>
<evidence type="ECO:0000256" key="1">
    <source>
        <dbReference type="ARBA" id="ARBA00009437"/>
    </source>
</evidence>
<dbReference type="InterPro" id="IPR000847">
    <property type="entry name" value="LysR_HTH_N"/>
</dbReference>
<evidence type="ECO:0000256" key="4">
    <source>
        <dbReference type="ARBA" id="ARBA00023163"/>
    </source>
</evidence>
<dbReference type="AlphaFoldDB" id="A0A1P8UVX3"/>
<dbReference type="Proteomes" id="UP000187059">
    <property type="component" value="Chromosome"/>
</dbReference>
<dbReference type="CDD" id="cd08483">
    <property type="entry name" value="PBP2_HvrB"/>
    <property type="match status" value="1"/>
</dbReference>
<evidence type="ECO:0000259" key="5">
    <source>
        <dbReference type="PROSITE" id="PS50931"/>
    </source>
</evidence>
<dbReference type="STRING" id="1250539.Ga0080574_TMP3194"/>
<proteinExistence type="inferred from homology"/>
<dbReference type="FunFam" id="1.10.10.10:FF:000001">
    <property type="entry name" value="LysR family transcriptional regulator"/>
    <property type="match status" value="1"/>
</dbReference>
<dbReference type="SUPFAM" id="SSF46785">
    <property type="entry name" value="Winged helix' DNA-binding domain"/>
    <property type="match status" value="1"/>
</dbReference>
<dbReference type="InterPro" id="IPR005119">
    <property type="entry name" value="LysR_subst-bd"/>
</dbReference>
<dbReference type="GO" id="GO:0006351">
    <property type="term" value="P:DNA-templated transcription"/>
    <property type="evidence" value="ECO:0007669"/>
    <property type="project" value="TreeGrafter"/>
</dbReference>
<dbReference type="SUPFAM" id="SSF53850">
    <property type="entry name" value="Periplasmic binding protein-like II"/>
    <property type="match status" value="1"/>
</dbReference>
<dbReference type="KEGG" id="paby:Ga0080574_TMP3194"/>
<dbReference type="InterPro" id="IPR036390">
    <property type="entry name" value="WH_DNA-bd_sf"/>
</dbReference>
<dbReference type="Pfam" id="PF00126">
    <property type="entry name" value="HTH_1"/>
    <property type="match status" value="1"/>
</dbReference>
<evidence type="ECO:0000256" key="2">
    <source>
        <dbReference type="ARBA" id="ARBA00023015"/>
    </source>
</evidence>
<dbReference type="Gene3D" id="3.40.190.10">
    <property type="entry name" value="Periplasmic binding protein-like II"/>
    <property type="match status" value="2"/>
</dbReference>
<keyword evidence="3" id="KW-0238">DNA-binding</keyword>
<dbReference type="PANTHER" id="PTHR30537:SF26">
    <property type="entry name" value="GLYCINE CLEAVAGE SYSTEM TRANSCRIPTIONAL ACTIVATOR"/>
    <property type="match status" value="1"/>
</dbReference>
<dbReference type="PANTHER" id="PTHR30537">
    <property type="entry name" value="HTH-TYPE TRANSCRIPTIONAL REGULATOR"/>
    <property type="match status" value="1"/>
</dbReference>
<evidence type="ECO:0000313" key="7">
    <source>
        <dbReference type="Proteomes" id="UP000187059"/>
    </source>
</evidence>
<gene>
    <name evidence="6" type="ORF">Ga0080574_TMP3194</name>
</gene>
<dbReference type="Gene3D" id="1.10.10.10">
    <property type="entry name" value="Winged helix-like DNA-binding domain superfamily/Winged helix DNA-binding domain"/>
    <property type="match status" value="1"/>
</dbReference>
<keyword evidence="7" id="KW-1185">Reference proteome</keyword>
<name>A0A1P8UVX3_9RHOB</name>
<dbReference type="GO" id="GO:0043565">
    <property type="term" value="F:sequence-specific DNA binding"/>
    <property type="evidence" value="ECO:0007669"/>
    <property type="project" value="TreeGrafter"/>
</dbReference>